<dbReference type="SMART" id="SM00369">
    <property type="entry name" value="LRR_TYP"/>
    <property type="match status" value="4"/>
</dbReference>
<keyword evidence="9" id="KW-0735">Signal-anchor</keyword>
<evidence type="ECO:0000256" key="1">
    <source>
        <dbReference type="ARBA" id="ARBA00004259"/>
    </source>
</evidence>
<name>A0AAX6REF9_HETGA</name>
<dbReference type="InterPro" id="IPR032675">
    <property type="entry name" value="LRR_dom_sf"/>
</dbReference>
<evidence type="ECO:0000256" key="8">
    <source>
        <dbReference type="ARBA" id="ARBA00022848"/>
    </source>
</evidence>
<evidence type="ECO:0000256" key="17">
    <source>
        <dbReference type="SAM" id="MobiDB-lite"/>
    </source>
</evidence>
<dbReference type="InterPro" id="IPR050216">
    <property type="entry name" value="LRR_domain-containing"/>
</dbReference>
<keyword evidence="12 18" id="KW-0472">Membrane</keyword>
<evidence type="ECO:0000256" key="3">
    <source>
        <dbReference type="ARBA" id="ARBA00004648"/>
    </source>
</evidence>
<evidence type="ECO:0000256" key="13">
    <source>
        <dbReference type="ARBA" id="ARBA00023242"/>
    </source>
</evidence>
<comment type="function">
    <text evidence="14">Required for nuclear import of FGF1, but not that of FGF2. Might regulate nuclear import of exogenous FGF1 by facilitating interaction with the nuclear import machinery and by transporting cytosolic FGF1 to, and possibly through, the nuclear pores.</text>
</comment>
<proteinExistence type="predicted"/>
<keyword evidence="8" id="KW-0492">Microsome</keyword>
<feature type="region of interest" description="Disordered" evidence="17">
    <location>
        <begin position="150"/>
        <end position="278"/>
    </location>
</feature>
<evidence type="ECO:0000256" key="6">
    <source>
        <dbReference type="ARBA" id="ARBA00022737"/>
    </source>
</evidence>
<feature type="compositionally biased region" description="Basic and acidic residues" evidence="17">
    <location>
        <begin position="154"/>
        <end position="221"/>
    </location>
</feature>
<organism evidence="19 20">
    <name type="scientific">Heterocephalus glaber</name>
    <name type="common">Naked mole rat</name>
    <dbReference type="NCBI Taxonomy" id="10181"/>
    <lineage>
        <taxon>Eukaryota</taxon>
        <taxon>Metazoa</taxon>
        <taxon>Chordata</taxon>
        <taxon>Craniata</taxon>
        <taxon>Vertebrata</taxon>
        <taxon>Euteleostomi</taxon>
        <taxon>Mammalia</taxon>
        <taxon>Eutheria</taxon>
        <taxon>Euarchontoglires</taxon>
        <taxon>Glires</taxon>
        <taxon>Rodentia</taxon>
        <taxon>Hystricomorpha</taxon>
        <taxon>Bathyergidae</taxon>
        <taxon>Heterocephalus</taxon>
    </lineage>
</organism>
<evidence type="ECO:0000256" key="7">
    <source>
        <dbReference type="ARBA" id="ARBA00022824"/>
    </source>
</evidence>
<dbReference type="GO" id="GO:0005789">
    <property type="term" value="C:endoplasmic reticulum membrane"/>
    <property type="evidence" value="ECO:0007669"/>
    <property type="project" value="UniProtKB-SubCell"/>
</dbReference>
<keyword evidence="10 18" id="KW-1133">Transmembrane helix</keyword>
<dbReference type="InterPro" id="IPR003591">
    <property type="entry name" value="Leu-rich_rpt_typical-subtyp"/>
</dbReference>
<keyword evidence="11" id="KW-0175">Coiled coil</keyword>
<feature type="compositionally biased region" description="Basic residues" evidence="17">
    <location>
        <begin position="268"/>
        <end position="278"/>
    </location>
</feature>
<dbReference type="GO" id="GO:0005635">
    <property type="term" value="C:nuclear envelope"/>
    <property type="evidence" value="ECO:0007669"/>
    <property type="project" value="UniProtKB-SubCell"/>
</dbReference>
<dbReference type="PROSITE" id="PS51450">
    <property type="entry name" value="LRR"/>
    <property type="match status" value="1"/>
</dbReference>
<evidence type="ECO:0000256" key="15">
    <source>
        <dbReference type="ARBA" id="ARBA00063111"/>
    </source>
</evidence>
<protein>
    <recommendedName>
        <fullName evidence="16">Leucine-rich repeat-containing protein 59</fullName>
    </recommendedName>
</protein>
<keyword evidence="7" id="KW-0256">Endoplasmic reticulum</keyword>
<feature type="transmembrane region" description="Helical" evidence="18">
    <location>
        <begin position="281"/>
        <end position="302"/>
    </location>
</feature>
<dbReference type="AlphaFoldDB" id="A0AAX6REF9"/>
<dbReference type="Pfam" id="PF13855">
    <property type="entry name" value="LRR_8"/>
    <property type="match status" value="1"/>
</dbReference>
<dbReference type="GeneID" id="101704624"/>
<evidence type="ECO:0000313" key="20">
    <source>
        <dbReference type="RefSeq" id="XP_021095565.1"/>
    </source>
</evidence>
<comment type="subcellular location">
    <subcellularLocation>
        <location evidence="3">Endoplasmic reticulum membrane</location>
        <topology evidence="3">Single-pass type II membrane protein</topology>
    </subcellularLocation>
    <subcellularLocation>
        <location evidence="2">Microsome membrane</location>
        <topology evidence="2">Single-pass type II membrane protein</topology>
    </subcellularLocation>
    <subcellularLocation>
        <location evidence="1">Nucleus envelope</location>
    </subcellularLocation>
</comment>
<evidence type="ECO:0000256" key="14">
    <source>
        <dbReference type="ARBA" id="ARBA00053857"/>
    </source>
</evidence>
<keyword evidence="13" id="KW-0539">Nucleus</keyword>
<evidence type="ECO:0000256" key="16">
    <source>
        <dbReference type="ARBA" id="ARBA00071424"/>
    </source>
</evidence>
<keyword evidence="4" id="KW-0433">Leucine-rich repeat</keyword>
<evidence type="ECO:0000256" key="2">
    <source>
        <dbReference type="ARBA" id="ARBA00004464"/>
    </source>
</evidence>
<evidence type="ECO:0000256" key="18">
    <source>
        <dbReference type="SAM" id="Phobius"/>
    </source>
</evidence>
<keyword evidence="5 18" id="KW-0812">Transmembrane</keyword>
<reference evidence="20" key="1">
    <citation type="submission" date="2025-08" db="UniProtKB">
        <authorList>
            <consortium name="RefSeq"/>
        </authorList>
    </citation>
    <scope>IDENTIFICATION</scope>
</reference>
<dbReference type="PANTHER" id="PTHR48051:SF42">
    <property type="entry name" value="LEUCINE-RICH REPEAT-CONTAINING PROTEIN 18-LIKE"/>
    <property type="match status" value="1"/>
</dbReference>
<dbReference type="FunFam" id="3.80.10.10:FF:000141">
    <property type="entry name" value="Leucine-rich repeat-containing protein 59"/>
    <property type="match status" value="1"/>
</dbReference>
<evidence type="ECO:0000256" key="12">
    <source>
        <dbReference type="ARBA" id="ARBA00023136"/>
    </source>
</evidence>
<keyword evidence="19" id="KW-1185">Reference proteome</keyword>
<evidence type="ECO:0000256" key="9">
    <source>
        <dbReference type="ARBA" id="ARBA00022968"/>
    </source>
</evidence>
<sequence>MTKSGSKGGNLRDKLDGNELDLSLSDLNEVPVKELAALPKATILDLSCNKLSTLPSDFCGLTHLVKLDLSKNKLQQLPSDFGRLVNLQHLDLLNNRLVTLPVSFAQLKNLKWLDLKDNPLDPVLAKVAGDCLDEKQCKQCANKVLQHMKAVQADQERERQRRLEVEREAEKKREAKQRAKEAQEREVRKREKAEEKERRKKEYDALKASKREQEKKPKKEANQAPSKLTRHCKVPALSLSDAQTTVRPVGLSRLGAARQGPRESKSGSRPRKPPPRKQARSWAVLKLLLLLLLLCVGGGLVACRLTALQQQPLCATVNTIYDNAVQGLRRHEILRWVLQPDSQQ</sequence>
<accession>A0AAX6REF9</accession>
<dbReference type="Gene3D" id="3.80.10.10">
    <property type="entry name" value="Ribonuclease Inhibitor"/>
    <property type="match status" value="1"/>
</dbReference>
<evidence type="ECO:0000256" key="4">
    <source>
        <dbReference type="ARBA" id="ARBA00022614"/>
    </source>
</evidence>
<dbReference type="PANTHER" id="PTHR48051">
    <property type="match status" value="1"/>
</dbReference>
<gene>
    <name evidence="20" type="primary">Lrrc59</name>
</gene>
<dbReference type="Pfam" id="PF00560">
    <property type="entry name" value="LRR_1"/>
    <property type="match status" value="1"/>
</dbReference>
<dbReference type="RefSeq" id="XP_021095565.1">
    <property type="nucleotide sequence ID" value="XM_021239906.1"/>
</dbReference>
<dbReference type="SUPFAM" id="SSF52058">
    <property type="entry name" value="L domain-like"/>
    <property type="match status" value="1"/>
</dbReference>
<keyword evidence="6" id="KW-0677">Repeat</keyword>
<evidence type="ECO:0000256" key="5">
    <source>
        <dbReference type="ARBA" id="ARBA00022692"/>
    </source>
</evidence>
<dbReference type="Proteomes" id="UP000694906">
    <property type="component" value="Unplaced"/>
</dbReference>
<dbReference type="CTD" id="55379"/>
<evidence type="ECO:0000256" key="10">
    <source>
        <dbReference type="ARBA" id="ARBA00022989"/>
    </source>
</evidence>
<dbReference type="InterPro" id="IPR001611">
    <property type="entry name" value="Leu-rich_rpt"/>
</dbReference>
<comment type="subunit">
    <text evidence="15">Can form homodimers. Interacts with SGO1. Interacts with FGF1.</text>
</comment>
<evidence type="ECO:0000256" key="11">
    <source>
        <dbReference type="ARBA" id="ARBA00023054"/>
    </source>
</evidence>
<evidence type="ECO:0000313" key="19">
    <source>
        <dbReference type="Proteomes" id="UP000694906"/>
    </source>
</evidence>
<dbReference type="PRINTS" id="PR00019">
    <property type="entry name" value="LEURICHRPT"/>
</dbReference>